<evidence type="ECO:0000313" key="3">
    <source>
        <dbReference type="Proteomes" id="UP000051952"/>
    </source>
</evidence>
<proteinExistence type="predicted"/>
<keyword evidence="3" id="KW-1185">Reference proteome</keyword>
<reference evidence="3" key="1">
    <citation type="submission" date="2015-09" db="EMBL/GenBank/DDBJ databases">
        <authorList>
            <consortium name="Pathogen Informatics"/>
        </authorList>
    </citation>
    <scope>NUCLEOTIDE SEQUENCE [LARGE SCALE GENOMIC DNA]</scope>
    <source>
        <strain evidence="3">Lake Konstanz</strain>
    </source>
</reference>
<dbReference type="AlphaFoldDB" id="A0A0S4JJP1"/>
<gene>
    <name evidence="2" type="ORF">BSAL_33815</name>
</gene>
<feature type="compositionally biased region" description="Polar residues" evidence="1">
    <location>
        <begin position="185"/>
        <end position="203"/>
    </location>
</feature>
<dbReference type="EMBL" id="CYKH01001964">
    <property type="protein sequence ID" value="CUG91737.1"/>
    <property type="molecule type" value="Genomic_DNA"/>
</dbReference>
<protein>
    <submittedName>
        <fullName evidence="2">Uncharacterized protein</fullName>
    </submittedName>
</protein>
<evidence type="ECO:0000313" key="2">
    <source>
        <dbReference type="EMBL" id="CUG91737.1"/>
    </source>
</evidence>
<accession>A0A0S4JJP1</accession>
<feature type="compositionally biased region" description="Polar residues" evidence="1">
    <location>
        <begin position="1"/>
        <end position="26"/>
    </location>
</feature>
<feature type="region of interest" description="Disordered" evidence="1">
    <location>
        <begin position="180"/>
        <end position="229"/>
    </location>
</feature>
<name>A0A0S4JJP1_BODSA</name>
<dbReference type="Proteomes" id="UP000051952">
    <property type="component" value="Unassembled WGS sequence"/>
</dbReference>
<dbReference type="VEuPathDB" id="TriTrypDB:BSAL_33815"/>
<evidence type="ECO:0000256" key="1">
    <source>
        <dbReference type="SAM" id="MobiDB-lite"/>
    </source>
</evidence>
<feature type="region of interest" description="Disordered" evidence="1">
    <location>
        <begin position="1"/>
        <end position="52"/>
    </location>
</feature>
<sequence length="324" mass="35330">MNDSVTGSPSTPLRQATPSRQGTPSLRSPEKSFSPFVNIPRSGVLLPNPGSPSSLKMNRRFYHLGVERTELPPRDPESLMDPECIAYIPQAPPGLNASHELQRNLAFNASGSPPPKPKYYSDIDRCRHCAHPASGGGMDVGPHLVYRPSYQLSIGDYPHTPLYKELLTINMLQLEELKRNDRGDTTTSTSYIGQSEQQNNGSPSKGRRASASMAGASAGWSPSTKRLPSMSPSVLQAVLPESSLDVDPPLVEMLVDGASPSPIVGSPNRNNVQSIRSLEVARRSSSLEATKQARRKTTLFKREKQLVALTRMGHPNQVTVYLPQ</sequence>
<organism evidence="2 3">
    <name type="scientific">Bodo saltans</name>
    <name type="common">Flagellated protozoan</name>
    <dbReference type="NCBI Taxonomy" id="75058"/>
    <lineage>
        <taxon>Eukaryota</taxon>
        <taxon>Discoba</taxon>
        <taxon>Euglenozoa</taxon>
        <taxon>Kinetoplastea</taxon>
        <taxon>Metakinetoplastina</taxon>
        <taxon>Eubodonida</taxon>
        <taxon>Bodonidae</taxon>
        <taxon>Bodo</taxon>
    </lineage>
</organism>
<feature type="compositionally biased region" description="Low complexity" evidence="1">
    <location>
        <begin position="209"/>
        <end position="223"/>
    </location>
</feature>